<organism evidence="1 2">
    <name type="scientific">Entomophthora muscae</name>
    <dbReference type="NCBI Taxonomy" id="34485"/>
    <lineage>
        <taxon>Eukaryota</taxon>
        <taxon>Fungi</taxon>
        <taxon>Fungi incertae sedis</taxon>
        <taxon>Zoopagomycota</taxon>
        <taxon>Entomophthoromycotina</taxon>
        <taxon>Entomophthoromycetes</taxon>
        <taxon>Entomophthorales</taxon>
        <taxon>Entomophthoraceae</taxon>
        <taxon>Entomophthora</taxon>
    </lineage>
</organism>
<dbReference type="EMBL" id="QTSX02005219">
    <property type="protein sequence ID" value="KAJ9060264.1"/>
    <property type="molecule type" value="Genomic_DNA"/>
</dbReference>
<dbReference type="Proteomes" id="UP001165960">
    <property type="component" value="Unassembled WGS sequence"/>
</dbReference>
<name>A0ACC2SCY0_9FUNG</name>
<keyword evidence="2" id="KW-1185">Reference proteome</keyword>
<evidence type="ECO:0000313" key="1">
    <source>
        <dbReference type="EMBL" id="KAJ9060264.1"/>
    </source>
</evidence>
<proteinExistence type="predicted"/>
<gene>
    <name evidence="1" type="ORF">DSO57_1032743</name>
</gene>
<reference evidence="1" key="1">
    <citation type="submission" date="2022-04" db="EMBL/GenBank/DDBJ databases">
        <title>Genome of the entomopathogenic fungus Entomophthora muscae.</title>
        <authorList>
            <person name="Elya C."/>
            <person name="Lovett B.R."/>
            <person name="Lee E."/>
            <person name="Macias A.M."/>
            <person name="Hajek A.E."/>
            <person name="De Bivort B.L."/>
            <person name="Kasson M.T."/>
            <person name="De Fine Licht H.H."/>
            <person name="Stajich J.E."/>
        </authorList>
    </citation>
    <scope>NUCLEOTIDE SEQUENCE</scope>
    <source>
        <strain evidence="1">Berkeley</strain>
    </source>
</reference>
<comment type="caution">
    <text evidence="1">The sequence shown here is derived from an EMBL/GenBank/DDBJ whole genome shotgun (WGS) entry which is preliminary data.</text>
</comment>
<sequence length="699" mass="76461">MLRTKIHSSLGRGLSLQNLKLNRALNQNTIRNFQVLSKNTLVGVQSRHRKTLAFGQGLRYISAEAKPLAQEDSEEVSADGVLPLSRLRNLAIIAHVDHGKTTLVDCLLKQSGTLSTLQGTGVRVMDHNDLERERGITILSKCTSVMHKNHRINIVDTPGHADFGGEVERILSMVDGVVLVVDATEGPMTQTKFVLAKALQRGLRPLVVLNKVDRPSARPEEVDSELLDLFALLGASDEQMDYTIMYASAKEGWAIKDMSESNKDAGMQPLLDMMLDYVPAPTADRSLPFQMLVTQLDSNPFLGKCYLGRIHSGRVKVGDGLRCLTAEGAVAEEGRVTKIFLQAGLEKVVVEAAGAGDIVSIAGLSKAGVNTTLCAPTIEAPLPAHKVDPPTVSMIFNVNTSPLAGTEGKMLTSTVIGDRLFREAETNVALQITESESGGFEVRGRGELQLGVLIETMRREGFELSISPPKVVFKRSENKKDILEPIEEVTIDVEHAYAGVCIEKLSKRKGDLKNFGEFGEKARLILHVPTRGLLGYSAEFKNDTHGQGVLNHTFHSYMPFKGPLESTRKGALLSSAKGEVTHYAASLMEPRGKLFVVPGMMVYPGMVVGEYNKGDSDLEVNPARTKAVTNMRSVIKDETVRLTAVKPMSLEEVIAYVAPDEIIEVTPKSVRLRKKELDHARRRQSARQANNPMFDSVAE</sequence>
<protein>
    <submittedName>
        <fullName evidence="1">Uncharacterized protein</fullName>
    </submittedName>
</protein>
<evidence type="ECO:0000313" key="2">
    <source>
        <dbReference type="Proteomes" id="UP001165960"/>
    </source>
</evidence>
<accession>A0ACC2SCY0</accession>